<gene>
    <name evidence="2" type="ORF">ARMOST_10850</name>
</gene>
<protein>
    <recommendedName>
        <fullName evidence="1">BRCT domain-containing protein</fullName>
    </recommendedName>
</protein>
<keyword evidence="3" id="KW-1185">Reference proteome</keyword>
<dbReference type="OMA" id="SSHETFW"/>
<evidence type="ECO:0000259" key="1">
    <source>
        <dbReference type="PROSITE" id="PS50172"/>
    </source>
</evidence>
<dbReference type="EMBL" id="FUEG01000008">
    <property type="protein sequence ID" value="SJL07500.1"/>
    <property type="molecule type" value="Genomic_DNA"/>
</dbReference>
<dbReference type="OrthoDB" id="3197870at2759"/>
<name>A0A284RFG2_ARMOS</name>
<accession>A0A284RFG2</accession>
<dbReference type="InterPro" id="IPR036420">
    <property type="entry name" value="BRCT_dom_sf"/>
</dbReference>
<proteinExistence type="predicted"/>
<sequence length="295" mass="33828">MYPLFEGRMGCFSPSVSKAILWAWGKPSGHLCGHSVNRRIVQNGGTLTHSVEDFHRADSFFCNGLEDPWLKKLLARSFIVIHPNWILKSISEKFPMPISKYVLDDLFDSDKVVYEDQHNRPQTPVVSSRTKVESWRANLTKRLHEDIEDSFASIDLRPPKKPKLEPMPKSLPAATMILDSLPPLKTQKQQLSPPQSPPRRIDLARHRPHPICTVEAFKRRCKIPSYVIIGLYAVRSLDGIISSHETFWTALHDEHIKSGSVRLPIATLLKAPPVKVTRFVRHKFYRQKEFTATKR</sequence>
<dbReference type="Gene3D" id="3.40.50.10190">
    <property type="entry name" value="BRCT domain"/>
    <property type="match status" value="1"/>
</dbReference>
<organism evidence="2 3">
    <name type="scientific">Armillaria ostoyae</name>
    <name type="common">Armillaria root rot fungus</name>
    <dbReference type="NCBI Taxonomy" id="47428"/>
    <lineage>
        <taxon>Eukaryota</taxon>
        <taxon>Fungi</taxon>
        <taxon>Dikarya</taxon>
        <taxon>Basidiomycota</taxon>
        <taxon>Agaricomycotina</taxon>
        <taxon>Agaricomycetes</taxon>
        <taxon>Agaricomycetidae</taxon>
        <taxon>Agaricales</taxon>
        <taxon>Marasmiineae</taxon>
        <taxon>Physalacriaceae</taxon>
        <taxon>Armillaria</taxon>
    </lineage>
</organism>
<dbReference type="SUPFAM" id="SSF52113">
    <property type="entry name" value="BRCT domain"/>
    <property type="match status" value="1"/>
</dbReference>
<evidence type="ECO:0000313" key="3">
    <source>
        <dbReference type="Proteomes" id="UP000219338"/>
    </source>
</evidence>
<reference evidence="3" key="1">
    <citation type="journal article" date="2017" name="Nat. Ecol. Evol.">
        <title>Genome expansion and lineage-specific genetic innovations in the forest pathogenic fungi Armillaria.</title>
        <authorList>
            <person name="Sipos G."/>
            <person name="Prasanna A.N."/>
            <person name="Walter M.C."/>
            <person name="O'Connor E."/>
            <person name="Balint B."/>
            <person name="Krizsan K."/>
            <person name="Kiss B."/>
            <person name="Hess J."/>
            <person name="Varga T."/>
            <person name="Slot J."/>
            <person name="Riley R."/>
            <person name="Boka B."/>
            <person name="Rigling D."/>
            <person name="Barry K."/>
            <person name="Lee J."/>
            <person name="Mihaltcheva S."/>
            <person name="LaButti K."/>
            <person name="Lipzen A."/>
            <person name="Waldron R."/>
            <person name="Moloney N.M."/>
            <person name="Sperisen C."/>
            <person name="Kredics L."/>
            <person name="Vagvoelgyi C."/>
            <person name="Patrignani A."/>
            <person name="Fitzpatrick D."/>
            <person name="Nagy I."/>
            <person name="Doyle S."/>
            <person name="Anderson J.B."/>
            <person name="Grigoriev I.V."/>
            <person name="Gueldener U."/>
            <person name="Muensterkoetter M."/>
            <person name="Nagy L.G."/>
        </authorList>
    </citation>
    <scope>NUCLEOTIDE SEQUENCE [LARGE SCALE GENOMIC DNA]</scope>
    <source>
        <strain evidence="3">C18/9</strain>
    </source>
</reference>
<evidence type="ECO:0000313" key="2">
    <source>
        <dbReference type="EMBL" id="SJL07500.1"/>
    </source>
</evidence>
<dbReference type="AlphaFoldDB" id="A0A284RFG2"/>
<dbReference type="InterPro" id="IPR001357">
    <property type="entry name" value="BRCT_dom"/>
</dbReference>
<dbReference type="PROSITE" id="PS50172">
    <property type="entry name" value="BRCT"/>
    <property type="match status" value="1"/>
</dbReference>
<feature type="domain" description="BRCT" evidence="1">
    <location>
        <begin position="36"/>
        <end position="103"/>
    </location>
</feature>
<dbReference type="Proteomes" id="UP000219338">
    <property type="component" value="Unassembled WGS sequence"/>
</dbReference>